<feature type="domain" description="HD/PDEase" evidence="2">
    <location>
        <begin position="27"/>
        <end position="152"/>
    </location>
</feature>
<name>A0ABT3A6B6_9ALTE</name>
<dbReference type="SUPFAM" id="SSF109604">
    <property type="entry name" value="HD-domain/PDEase-like"/>
    <property type="match status" value="1"/>
</dbReference>
<dbReference type="SMART" id="SM00471">
    <property type="entry name" value="HDc"/>
    <property type="match status" value="1"/>
</dbReference>
<dbReference type="EMBL" id="JAOWKX010000002">
    <property type="protein sequence ID" value="MCV2884124.1"/>
    <property type="molecule type" value="Genomic_DNA"/>
</dbReference>
<dbReference type="InterPro" id="IPR003607">
    <property type="entry name" value="HD/PDEase_dom"/>
</dbReference>
<keyword evidence="1 3" id="KW-0378">Hydrolase</keyword>
<gene>
    <name evidence="3" type="primary">yfbR</name>
    <name evidence="3" type="ORF">OE749_05415</name>
</gene>
<dbReference type="RefSeq" id="WP_263711330.1">
    <property type="nucleotide sequence ID" value="NZ_JAOWKX010000002.1"/>
</dbReference>
<dbReference type="InterPro" id="IPR039356">
    <property type="entry name" value="YfbR/HDDC2"/>
</dbReference>
<sequence>MKKQSTFLAWIMRMPLIKRWALMHTMKRENIAEHSHQVAVIAHLLAVVRNTYFNGNINADKVATVALYHEISETKLQDINHVTKYHNPEITREFKKLEQMAEIECLNSLPEALQETFSELLVQTNVDDEYKQLVKAADLISAYLKACDEIRFGNNEFLHVKERLEAMLASYKTNMPEVAYLFNTFYDNCFVSVDKLSEQDS</sequence>
<comment type="caution">
    <text evidence="3">The sequence shown here is derived from an EMBL/GenBank/DDBJ whole genome shotgun (WGS) entry which is preliminary data.</text>
</comment>
<organism evidence="3 4">
    <name type="scientific">Fluctibacter corallii</name>
    <dbReference type="NCBI Taxonomy" id="2984329"/>
    <lineage>
        <taxon>Bacteria</taxon>
        <taxon>Pseudomonadati</taxon>
        <taxon>Pseudomonadota</taxon>
        <taxon>Gammaproteobacteria</taxon>
        <taxon>Alteromonadales</taxon>
        <taxon>Alteromonadaceae</taxon>
        <taxon>Fluctibacter</taxon>
    </lineage>
</organism>
<reference evidence="3 4" key="1">
    <citation type="submission" date="2022-10" db="EMBL/GenBank/DDBJ databases">
        <title>Aestuariibacter sp. AA17 isolated from Montipora capitata coral fragment.</title>
        <authorList>
            <person name="Emsley S.A."/>
            <person name="Pfannmuller K.M."/>
            <person name="Loughran R.M."/>
            <person name="Shlafstein M."/>
            <person name="Papke E."/>
            <person name="Saw J.H."/>
            <person name="Ushijima B."/>
            <person name="Videau P."/>
        </authorList>
    </citation>
    <scope>NUCLEOTIDE SEQUENCE [LARGE SCALE GENOMIC DNA]</scope>
    <source>
        <strain evidence="3 4">AA17</strain>
    </source>
</reference>
<protein>
    <submittedName>
        <fullName evidence="3">5'-deoxynucleotidase</fullName>
        <ecNumber evidence="3">3.1.3.89</ecNumber>
    </submittedName>
</protein>
<dbReference type="Gene3D" id="1.10.3210.10">
    <property type="entry name" value="Hypothetical protein af1432"/>
    <property type="match status" value="1"/>
</dbReference>
<dbReference type="Pfam" id="PF12917">
    <property type="entry name" value="YfbR-like"/>
    <property type="match status" value="1"/>
</dbReference>
<evidence type="ECO:0000259" key="2">
    <source>
        <dbReference type="SMART" id="SM00471"/>
    </source>
</evidence>
<proteinExistence type="predicted"/>
<dbReference type="PANTHER" id="PTHR11845">
    <property type="entry name" value="5'-DEOXYNUCLEOTIDASE HDDC2"/>
    <property type="match status" value="1"/>
</dbReference>
<dbReference type="Proteomes" id="UP001652504">
    <property type="component" value="Unassembled WGS sequence"/>
</dbReference>
<dbReference type="PANTHER" id="PTHR11845:SF13">
    <property type="entry name" value="5'-DEOXYNUCLEOTIDASE HDDC2"/>
    <property type="match status" value="1"/>
</dbReference>
<dbReference type="EC" id="3.1.3.89" evidence="3"/>
<evidence type="ECO:0000256" key="1">
    <source>
        <dbReference type="ARBA" id="ARBA00022801"/>
    </source>
</evidence>
<dbReference type="NCBIfam" id="NF003009">
    <property type="entry name" value="PRK03826.1"/>
    <property type="match status" value="1"/>
</dbReference>
<keyword evidence="4" id="KW-1185">Reference proteome</keyword>
<accession>A0ABT3A6B6</accession>
<evidence type="ECO:0000313" key="3">
    <source>
        <dbReference type="EMBL" id="MCV2884124.1"/>
    </source>
</evidence>
<dbReference type="GO" id="GO:0002953">
    <property type="term" value="F:5'-deoxynucleotidase activity"/>
    <property type="evidence" value="ECO:0007669"/>
    <property type="project" value="UniProtKB-EC"/>
</dbReference>
<evidence type="ECO:0000313" key="4">
    <source>
        <dbReference type="Proteomes" id="UP001652504"/>
    </source>
</evidence>